<dbReference type="GO" id="GO:0005886">
    <property type="term" value="C:plasma membrane"/>
    <property type="evidence" value="ECO:0007669"/>
    <property type="project" value="TreeGrafter"/>
</dbReference>
<keyword evidence="2 5" id="KW-0812">Transmembrane</keyword>
<feature type="transmembrane region" description="Helical" evidence="5">
    <location>
        <begin position="377"/>
        <end position="402"/>
    </location>
</feature>
<evidence type="ECO:0000256" key="5">
    <source>
        <dbReference type="SAM" id="Phobius"/>
    </source>
</evidence>
<dbReference type="GO" id="GO:0007166">
    <property type="term" value="P:cell surface receptor signaling pathway"/>
    <property type="evidence" value="ECO:0007669"/>
    <property type="project" value="InterPro"/>
</dbReference>
<dbReference type="EMBL" id="LSBJ02000003">
    <property type="protein sequence ID" value="OAQ68765.1"/>
    <property type="molecule type" value="Genomic_DNA"/>
</dbReference>
<dbReference type="Proteomes" id="UP000078397">
    <property type="component" value="Unassembled WGS sequence"/>
</dbReference>
<organism evidence="7 8">
    <name type="scientific">Pochonia chlamydosporia 170</name>
    <dbReference type="NCBI Taxonomy" id="1380566"/>
    <lineage>
        <taxon>Eukaryota</taxon>
        <taxon>Fungi</taxon>
        <taxon>Dikarya</taxon>
        <taxon>Ascomycota</taxon>
        <taxon>Pezizomycotina</taxon>
        <taxon>Sordariomycetes</taxon>
        <taxon>Hypocreomycetidae</taxon>
        <taxon>Hypocreales</taxon>
        <taxon>Clavicipitaceae</taxon>
        <taxon>Pochonia</taxon>
    </lineage>
</organism>
<dbReference type="Pfam" id="PF00002">
    <property type="entry name" value="7tm_2"/>
    <property type="match status" value="1"/>
</dbReference>
<evidence type="ECO:0000313" key="7">
    <source>
        <dbReference type="EMBL" id="OAQ68765.1"/>
    </source>
</evidence>
<feature type="domain" description="G-protein coupled receptors family 2 profile 2" evidence="6">
    <location>
        <begin position="18"/>
        <end position="204"/>
    </location>
</feature>
<feature type="transmembrane region" description="Helical" evidence="5">
    <location>
        <begin position="175"/>
        <end position="200"/>
    </location>
</feature>
<keyword evidence="7" id="KW-0675">Receptor</keyword>
<keyword evidence="8" id="KW-1185">Reference proteome</keyword>
<reference evidence="7 8" key="1">
    <citation type="journal article" date="2016" name="PLoS Pathog.">
        <title>Biosynthesis of antibiotic leucinostatins in bio-control fungus Purpureocillium lilacinum and their inhibition on phytophthora revealed by genome mining.</title>
        <authorList>
            <person name="Wang G."/>
            <person name="Liu Z."/>
            <person name="Lin R."/>
            <person name="Li E."/>
            <person name="Mao Z."/>
            <person name="Ling J."/>
            <person name="Yang Y."/>
            <person name="Yin W.B."/>
            <person name="Xie B."/>
        </authorList>
    </citation>
    <scope>NUCLEOTIDE SEQUENCE [LARGE SCALE GENOMIC DNA]</scope>
    <source>
        <strain evidence="7">170</strain>
    </source>
</reference>
<dbReference type="GeneID" id="28857622"/>
<comment type="caution">
    <text evidence="7">The sequence shown here is derived from an EMBL/GenBank/DDBJ whole genome shotgun (WGS) entry which is preliminary data.</text>
</comment>
<dbReference type="AlphaFoldDB" id="A0A179FT21"/>
<dbReference type="PANTHER" id="PTHR23112">
    <property type="entry name" value="G PROTEIN-COUPLED RECEPTOR 157-RELATED"/>
    <property type="match status" value="1"/>
</dbReference>
<feature type="transmembrane region" description="Helical" evidence="5">
    <location>
        <begin position="52"/>
        <end position="72"/>
    </location>
</feature>
<gene>
    <name evidence="7" type="ORF">VFPPC_15875</name>
</gene>
<evidence type="ECO:0000256" key="4">
    <source>
        <dbReference type="ARBA" id="ARBA00023136"/>
    </source>
</evidence>
<dbReference type="Gene3D" id="1.20.1070.10">
    <property type="entry name" value="Rhodopsin 7-helix transmembrane proteins"/>
    <property type="match status" value="1"/>
</dbReference>
<dbReference type="RefSeq" id="XP_018145615.1">
    <property type="nucleotide sequence ID" value="XM_018293628.1"/>
</dbReference>
<evidence type="ECO:0000313" key="8">
    <source>
        <dbReference type="Proteomes" id="UP000078397"/>
    </source>
</evidence>
<dbReference type="SUPFAM" id="SSF81321">
    <property type="entry name" value="Family A G protein-coupled receptor-like"/>
    <property type="match status" value="1"/>
</dbReference>
<name>A0A179FT21_METCM</name>
<accession>A0A179FT21</accession>
<dbReference type="InterPro" id="IPR017981">
    <property type="entry name" value="GPCR_2-like_7TM"/>
</dbReference>
<dbReference type="GO" id="GO:0007189">
    <property type="term" value="P:adenylate cyclase-activating G protein-coupled receptor signaling pathway"/>
    <property type="evidence" value="ECO:0007669"/>
    <property type="project" value="TreeGrafter"/>
</dbReference>
<feature type="transmembrane region" description="Helical" evidence="5">
    <location>
        <begin position="99"/>
        <end position="115"/>
    </location>
</feature>
<feature type="transmembrane region" description="Helical" evidence="5">
    <location>
        <begin position="338"/>
        <end position="357"/>
    </location>
</feature>
<dbReference type="PROSITE" id="PS50261">
    <property type="entry name" value="G_PROTEIN_RECEP_F2_4"/>
    <property type="match status" value="1"/>
</dbReference>
<sequence>MESSDDGSILSTDHINTLITLERTGASLSMVAILVTVAPFVTFKKLRTTPNMFLVCASVANAGASVASMMGYDGLRMGEDSALCQVQGFMFQWFMQADPWWSFAMAVNVFLVFFNNANPCNFQKYTWVYCVICFGGPMLPATILLSIRNDERGPVFGDAALWCWIRPKWSIIRLYAYYIPIWICIVFSIFIYIAVGYHVFRHRNQLRNVTFQVSNSNYRNGSLSDSENMTSVEENSTDENSCYRLVPMGVQVTTNFSSFVEDHPPLPPHVAHRTTSRSAWLDSHNDSDSEMALPTPQFETICSSGGQHKKRTTLAGRLGNLTSTASMKLKRLDPVKMAYLRTSFIFGFSVLITWIPSSVNRLYSLANGGQVSYSLSIASGCVLPLQGVWNAIIFFTTSWSTVQAEARIIKTKFGYGVGDCRSRLESRMDISSNERCDAFSESQRDGLHLPDMETHETK</sequence>
<evidence type="ECO:0000256" key="2">
    <source>
        <dbReference type="ARBA" id="ARBA00022692"/>
    </source>
</evidence>
<protein>
    <submittedName>
        <fullName evidence="7">G-protein coupled receptor</fullName>
    </submittedName>
</protein>
<evidence type="ECO:0000256" key="1">
    <source>
        <dbReference type="ARBA" id="ARBA00004141"/>
    </source>
</evidence>
<dbReference type="STRING" id="1380566.A0A179FT21"/>
<proteinExistence type="predicted"/>
<keyword evidence="4 5" id="KW-0472">Membrane</keyword>
<evidence type="ECO:0000259" key="6">
    <source>
        <dbReference type="PROSITE" id="PS50261"/>
    </source>
</evidence>
<feature type="transmembrane region" description="Helical" evidence="5">
    <location>
        <begin position="26"/>
        <end position="43"/>
    </location>
</feature>
<dbReference type="PANTHER" id="PTHR23112:SF0">
    <property type="entry name" value="TRANSMEMBRANE PROTEIN 116"/>
    <property type="match status" value="1"/>
</dbReference>
<dbReference type="KEGG" id="pchm:VFPPC_15875"/>
<evidence type="ECO:0000256" key="3">
    <source>
        <dbReference type="ARBA" id="ARBA00022989"/>
    </source>
</evidence>
<dbReference type="OrthoDB" id="18453at2759"/>
<feature type="transmembrane region" description="Helical" evidence="5">
    <location>
        <begin position="127"/>
        <end position="147"/>
    </location>
</feature>
<dbReference type="GO" id="GO:0004930">
    <property type="term" value="F:G protein-coupled receptor activity"/>
    <property type="evidence" value="ECO:0007669"/>
    <property type="project" value="InterPro"/>
</dbReference>
<comment type="subcellular location">
    <subcellularLocation>
        <location evidence="1">Membrane</location>
        <topology evidence="1">Multi-pass membrane protein</topology>
    </subcellularLocation>
</comment>
<keyword evidence="3 5" id="KW-1133">Transmembrane helix</keyword>
<dbReference type="InterPro" id="IPR000832">
    <property type="entry name" value="GPCR_2_secretin-like"/>
</dbReference>